<keyword evidence="2" id="KW-0479">Metal-binding</keyword>
<protein>
    <submittedName>
        <fullName evidence="4">Lactonase drp35</fullName>
        <ecNumber evidence="4">3.1.1.-</ecNumber>
    </submittedName>
</protein>
<dbReference type="RefSeq" id="WP_096358297.1">
    <property type="nucleotide sequence ID" value="NZ_AP014946.1"/>
</dbReference>
<name>A0A0S3Q0B7_9BRAD</name>
<evidence type="ECO:0000313" key="5">
    <source>
        <dbReference type="Proteomes" id="UP000236884"/>
    </source>
</evidence>
<accession>A0A0S3Q0B7</accession>
<feature type="domain" description="SMP-30/Gluconolactonase/LRE-like region" evidence="3">
    <location>
        <begin position="44"/>
        <end position="283"/>
    </location>
</feature>
<proteinExistence type="predicted"/>
<dbReference type="GO" id="GO:0046872">
    <property type="term" value="F:metal ion binding"/>
    <property type="evidence" value="ECO:0007669"/>
    <property type="project" value="UniProtKB-KW"/>
</dbReference>
<evidence type="ECO:0000256" key="1">
    <source>
        <dbReference type="PIRSR" id="PIRSR605511-1"/>
    </source>
</evidence>
<evidence type="ECO:0000259" key="3">
    <source>
        <dbReference type="Pfam" id="PF08450"/>
    </source>
</evidence>
<organism evidence="4 5">
    <name type="scientific">Variibacter gotjawalensis</name>
    <dbReference type="NCBI Taxonomy" id="1333996"/>
    <lineage>
        <taxon>Bacteria</taxon>
        <taxon>Pseudomonadati</taxon>
        <taxon>Pseudomonadota</taxon>
        <taxon>Alphaproteobacteria</taxon>
        <taxon>Hyphomicrobiales</taxon>
        <taxon>Nitrobacteraceae</taxon>
        <taxon>Variibacter</taxon>
    </lineage>
</organism>
<dbReference type="OrthoDB" id="241638at2"/>
<comment type="cofactor">
    <cofactor evidence="2">
        <name>Zn(2+)</name>
        <dbReference type="ChEBI" id="CHEBI:29105"/>
    </cofactor>
    <text evidence="2">Binds 1 divalent metal cation per subunit.</text>
</comment>
<feature type="binding site" evidence="2">
    <location>
        <position position="129"/>
    </location>
    <ligand>
        <name>substrate</name>
    </ligand>
</feature>
<sequence length="305" mass="32820">MYAPPPAIEPEVFARVPDKFRITDRVSKWATIQRGGRPTPCFLEGPSFDRDGNLYVVDVAWGRIFRISPSGEFTLVIEYDGEPNGLKIHRDGRIFIADYKNGIMLLDPARGAVTPVVQGSEFGPFKGVNDLVFASNGDLYFTDQGLTGLQDASGRLHRLRADTGRLDTILQGIPSPNGLVLGLEEDIVFVNVTRDNAVWRVPMNQAGAAFKVGAFIRLSGGNGPDGLAIDESGGLAIAHFGLGTVWIVNAIGEPVARVKSCAGLATTNVAYGGADRRTLYITESESGQILMAKVPTAGRAMYSHQ</sequence>
<gene>
    <name evidence="4" type="ORF">GJW-30_1_04186</name>
</gene>
<evidence type="ECO:0000256" key="2">
    <source>
        <dbReference type="PIRSR" id="PIRSR605511-2"/>
    </source>
</evidence>
<dbReference type="Gene3D" id="2.120.10.30">
    <property type="entry name" value="TolB, C-terminal domain"/>
    <property type="match status" value="1"/>
</dbReference>
<dbReference type="Proteomes" id="UP000236884">
    <property type="component" value="Chromosome"/>
</dbReference>
<keyword evidence="4" id="KW-0378">Hydrolase</keyword>
<feature type="binding site" evidence="2">
    <location>
        <position position="177"/>
    </location>
    <ligand>
        <name>a divalent metal cation</name>
        <dbReference type="ChEBI" id="CHEBI:60240"/>
    </ligand>
</feature>
<keyword evidence="5" id="KW-1185">Reference proteome</keyword>
<dbReference type="PANTHER" id="PTHR47572:SF5">
    <property type="entry name" value="BLR2277 PROTEIN"/>
    <property type="match status" value="1"/>
</dbReference>
<dbReference type="AlphaFoldDB" id="A0A0S3Q0B7"/>
<feature type="active site" description="Proton donor/acceptor" evidence="1">
    <location>
        <position position="225"/>
    </location>
</feature>
<keyword evidence="2" id="KW-0862">Zinc</keyword>
<feature type="binding site" evidence="2">
    <location>
        <position position="225"/>
    </location>
    <ligand>
        <name>a divalent metal cation</name>
        <dbReference type="ChEBI" id="CHEBI:60240"/>
    </ligand>
</feature>
<feature type="binding site" evidence="2">
    <location>
        <position position="44"/>
    </location>
    <ligand>
        <name>a divalent metal cation</name>
        <dbReference type="ChEBI" id="CHEBI:60240"/>
    </ligand>
</feature>
<dbReference type="EC" id="3.1.1.-" evidence="4"/>
<dbReference type="PRINTS" id="PR01790">
    <property type="entry name" value="SMP30FAMILY"/>
</dbReference>
<dbReference type="InterPro" id="IPR011042">
    <property type="entry name" value="6-blade_b-propeller_TolB-like"/>
</dbReference>
<evidence type="ECO:0000313" key="4">
    <source>
        <dbReference type="EMBL" id="BAT61627.1"/>
    </source>
</evidence>
<dbReference type="EMBL" id="AP014946">
    <property type="protein sequence ID" value="BAT61627.1"/>
    <property type="molecule type" value="Genomic_DNA"/>
</dbReference>
<dbReference type="KEGG" id="vgo:GJW-30_1_04186"/>
<dbReference type="InterPro" id="IPR005511">
    <property type="entry name" value="SMP-30"/>
</dbReference>
<dbReference type="GO" id="GO:0016787">
    <property type="term" value="F:hydrolase activity"/>
    <property type="evidence" value="ECO:0007669"/>
    <property type="project" value="UniProtKB-KW"/>
</dbReference>
<dbReference type="PANTHER" id="PTHR47572">
    <property type="entry name" value="LIPOPROTEIN-RELATED"/>
    <property type="match status" value="1"/>
</dbReference>
<dbReference type="InterPro" id="IPR051262">
    <property type="entry name" value="SMP-30/CGR1_Lactonase"/>
</dbReference>
<dbReference type="InterPro" id="IPR013658">
    <property type="entry name" value="SGL"/>
</dbReference>
<dbReference type="Pfam" id="PF08450">
    <property type="entry name" value="SGL"/>
    <property type="match status" value="1"/>
</dbReference>
<dbReference type="SUPFAM" id="SSF63829">
    <property type="entry name" value="Calcium-dependent phosphotriesterase"/>
    <property type="match status" value="1"/>
</dbReference>
<reference evidence="4 5" key="1">
    <citation type="submission" date="2015-08" db="EMBL/GenBank/DDBJ databases">
        <title>Investigation of the bacterial diversity of lava forest soil.</title>
        <authorList>
            <person name="Lee J.S."/>
        </authorList>
    </citation>
    <scope>NUCLEOTIDE SEQUENCE [LARGE SCALE GENOMIC DNA]</scope>
    <source>
        <strain evidence="4 5">GJW-30</strain>
    </source>
</reference>